<organism evidence="2 3">
    <name type="scientific">Durusdinium trenchii</name>
    <dbReference type="NCBI Taxonomy" id="1381693"/>
    <lineage>
        <taxon>Eukaryota</taxon>
        <taxon>Sar</taxon>
        <taxon>Alveolata</taxon>
        <taxon>Dinophyceae</taxon>
        <taxon>Suessiales</taxon>
        <taxon>Symbiodiniaceae</taxon>
        <taxon>Durusdinium</taxon>
    </lineage>
</organism>
<feature type="region of interest" description="Disordered" evidence="1">
    <location>
        <begin position="389"/>
        <end position="421"/>
    </location>
</feature>
<gene>
    <name evidence="2" type="ORF">SCF082_LOCUS22849</name>
</gene>
<feature type="compositionally biased region" description="Polar residues" evidence="1">
    <location>
        <begin position="406"/>
        <end position="415"/>
    </location>
</feature>
<dbReference type="EMBL" id="CAXAMM010016507">
    <property type="protein sequence ID" value="CAK9038948.1"/>
    <property type="molecule type" value="Genomic_DNA"/>
</dbReference>
<evidence type="ECO:0000313" key="2">
    <source>
        <dbReference type="EMBL" id="CAK9038948.1"/>
    </source>
</evidence>
<sequence>MGRQFALSPGCQNLPRRVLAQACDSSVQDWDIVNTQPTLCLQLCEKLNLTGIPSLHLELNALREYVDTPARIRELLTEFSRDPKQLVIAVLNGQDLTVEQSDHTFLRALAKDSLILHWIAVGLLPDLHEKFIEEKRAHPERTTLHYMWTVAEDCCLRSWMQFLQTRECRHLSLHFDGIRVNGERSCLESDFGAVCAKAVRDDTGFDVSIREKQASGFLGTIFHADCQCAEVDLQHWMQEGGRCVPIALSHLDGLGHDVNTAIQKVVKRTESTEGHQYIDFKDIGVVLVPSFGLAVQEIGTYLLHLEDQHGRPHCIAINHSTRDNLTLVDINRSITLSMAQLLDAYQRAFDRSIIVTIKVQKAVVADWQKHALLKLKAGAGRVIQRPAAATMRRPAAHVQDEDHTDLTPSDAMTQSFHREIE</sequence>
<evidence type="ECO:0000256" key="1">
    <source>
        <dbReference type="SAM" id="MobiDB-lite"/>
    </source>
</evidence>
<feature type="non-terminal residue" evidence="2">
    <location>
        <position position="421"/>
    </location>
</feature>
<keyword evidence="3" id="KW-1185">Reference proteome</keyword>
<name>A0ABP0LJ07_9DINO</name>
<reference evidence="2 3" key="1">
    <citation type="submission" date="2024-02" db="EMBL/GenBank/DDBJ databases">
        <authorList>
            <person name="Chen Y."/>
            <person name="Shah S."/>
            <person name="Dougan E. K."/>
            <person name="Thang M."/>
            <person name="Chan C."/>
        </authorList>
    </citation>
    <scope>NUCLEOTIDE SEQUENCE [LARGE SCALE GENOMIC DNA]</scope>
</reference>
<comment type="caution">
    <text evidence="2">The sequence shown here is derived from an EMBL/GenBank/DDBJ whole genome shotgun (WGS) entry which is preliminary data.</text>
</comment>
<accession>A0ABP0LJ07</accession>
<dbReference type="Proteomes" id="UP001642464">
    <property type="component" value="Unassembled WGS sequence"/>
</dbReference>
<evidence type="ECO:0000313" key="3">
    <source>
        <dbReference type="Proteomes" id="UP001642464"/>
    </source>
</evidence>
<proteinExistence type="predicted"/>
<protein>
    <submittedName>
        <fullName evidence="2">Uncharacterized protein</fullName>
    </submittedName>
</protein>